<dbReference type="CDD" id="cd05674">
    <property type="entry name" value="M20_yscS"/>
    <property type="match status" value="1"/>
</dbReference>
<evidence type="ECO:0000256" key="2">
    <source>
        <dbReference type="ARBA" id="ARBA00022670"/>
    </source>
</evidence>
<dbReference type="GO" id="GO:0004181">
    <property type="term" value="F:metallocarboxypeptidase activity"/>
    <property type="evidence" value="ECO:0007669"/>
    <property type="project" value="InterPro"/>
</dbReference>
<evidence type="ECO:0000256" key="7">
    <source>
        <dbReference type="PIRSR" id="PIRSR037217-2"/>
    </source>
</evidence>
<feature type="active site" description="Proton acceptor" evidence="6">
    <location>
        <position position="189"/>
    </location>
</feature>
<dbReference type="InterPro" id="IPR036264">
    <property type="entry name" value="Bact_exopeptidase_dim_dom"/>
</dbReference>
<sequence length="536" mass="59293">MFRQQVPSHEDICPQVPALTPSNSTLLQLLDDVYSSDDFKLYAYESLGGSVRIPTVTYDDLGSPEEDHRWEIHSQLHDYLVSRFPLSHEVLQRTKVARYALVYKWQGTDDSLKPLVIAGHMDVVPVDPATEDEWIYPPFSGHYDGEWIWGRGSSDDKPNVIGSLTAIEALLEQAFQPTRTVLLAFGIDEERGGITGASAIGQYLLETFGENSLAMIVDEGGGYSDHAGTIFASPAVAEKGYVDVRVDVSTPGGHSSRPPRHTGIGILANLVTGLEENPHDARLVRERTYYQSLLCLVQYDRSTSPDLRALVYASQGSDAKLHELEAKLSETAPDYFAQAGTTQAVDLIGGGVKVNALPEAVWAIINHRIADYSSVLEVQEHFAGIIKPVAEKYNMSVDAFGREIRLDRDTTWGHIQLSEAFGSGLEPAPVTPTTNSEAYELLSGTILSTIRTNIRANTSRRTKDVIVSPALSLGRHIDTRHYWRLTRHIFRYGHRGSSDSYNGAHTVNEAVRGEGLIEQIRFYTQLILNANESDLD</sequence>
<evidence type="ECO:0000313" key="9">
    <source>
        <dbReference type="EMBL" id="EIW79289.1"/>
    </source>
</evidence>
<dbReference type="Proteomes" id="UP000053558">
    <property type="component" value="Unassembled WGS sequence"/>
</dbReference>
<organism evidence="9 10">
    <name type="scientific">Coniophora puteana (strain RWD-64-598)</name>
    <name type="common">Brown rot fungus</name>
    <dbReference type="NCBI Taxonomy" id="741705"/>
    <lineage>
        <taxon>Eukaryota</taxon>
        <taxon>Fungi</taxon>
        <taxon>Dikarya</taxon>
        <taxon>Basidiomycota</taxon>
        <taxon>Agaricomycotina</taxon>
        <taxon>Agaricomycetes</taxon>
        <taxon>Agaricomycetidae</taxon>
        <taxon>Boletales</taxon>
        <taxon>Coniophorineae</taxon>
        <taxon>Coniophoraceae</taxon>
        <taxon>Coniophora</taxon>
    </lineage>
</organism>
<dbReference type="GO" id="GO:0000328">
    <property type="term" value="C:fungal-type vacuole lumen"/>
    <property type="evidence" value="ECO:0007669"/>
    <property type="project" value="TreeGrafter"/>
</dbReference>
<gene>
    <name evidence="9" type="ORF">CONPUDRAFT_59281</name>
</gene>
<dbReference type="InterPro" id="IPR011650">
    <property type="entry name" value="Peptidase_M20_dimer"/>
</dbReference>
<evidence type="ECO:0000256" key="5">
    <source>
        <dbReference type="ARBA" id="ARBA00022833"/>
    </source>
</evidence>
<feature type="binding site" evidence="7">
    <location>
        <position position="155"/>
    </location>
    <ligand>
        <name>Zn(2+)</name>
        <dbReference type="ChEBI" id="CHEBI:29105"/>
        <label>1</label>
    </ligand>
</feature>
<dbReference type="Pfam" id="PF07687">
    <property type="entry name" value="M20_dimer"/>
    <property type="match status" value="1"/>
</dbReference>
<dbReference type="RefSeq" id="XP_007770440.1">
    <property type="nucleotide sequence ID" value="XM_007772250.1"/>
</dbReference>
<dbReference type="Gene3D" id="3.40.630.10">
    <property type="entry name" value="Zn peptidases"/>
    <property type="match status" value="1"/>
</dbReference>
<proteinExistence type="inferred from homology"/>
<feature type="binding site" evidence="7">
    <location>
        <position position="120"/>
    </location>
    <ligand>
        <name>Zn(2+)</name>
        <dbReference type="ChEBI" id="CHEBI:29105"/>
        <label>2</label>
    </ligand>
</feature>
<keyword evidence="2" id="KW-0645">Protease</keyword>
<dbReference type="EMBL" id="JH711581">
    <property type="protein sequence ID" value="EIW79289.1"/>
    <property type="molecule type" value="Genomic_DNA"/>
</dbReference>
<dbReference type="PANTHER" id="PTHR45962">
    <property type="entry name" value="N-FATTY-ACYL-AMINO ACID SYNTHASE/HYDROLASE PM20D1"/>
    <property type="match status" value="1"/>
</dbReference>
<feature type="binding site" evidence="7">
    <location>
        <position position="218"/>
    </location>
    <ligand>
        <name>Zn(2+)</name>
        <dbReference type="ChEBI" id="CHEBI:29105"/>
        <label>2</label>
    </ligand>
</feature>
<dbReference type="GO" id="GO:0046872">
    <property type="term" value="F:metal ion binding"/>
    <property type="evidence" value="ECO:0007669"/>
    <property type="project" value="UniProtKB-KW"/>
</dbReference>
<dbReference type="Pfam" id="PF01546">
    <property type="entry name" value="Peptidase_M20"/>
    <property type="match status" value="1"/>
</dbReference>
<protein>
    <submittedName>
        <fullName evidence="9">Carboxypeptidase S</fullName>
    </submittedName>
</protein>
<name>A0A5M3MJ56_CONPW</name>
<comment type="caution">
    <text evidence="9">The sequence shown here is derived from an EMBL/GenBank/DDBJ whole genome shotgun (WGS) entry which is preliminary data.</text>
</comment>
<evidence type="ECO:0000256" key="1">
    <source>
        <dbReference type="ARBA" id="ARBA00006247"/>
    </source>
</evidence>
<dbReference type="OrthoDB" id="3064516at2759"/>
<evidence type="ECO:0000313" key="10">
    <source>
        <dbReference type="Proteomes" id="UP000053558"/>
    </source>
</evidence>
<dbReference type="PANTHER" id="PTHR45962:SF1">
    <property type="entry name" value="N-FATTY-ACYL-AMINO ACID SYNTHASE_HYDROLASE PM20D1"/>
    <property type="match status" value="1"/>
</dbReference>
<reference evidence="10" key="1">
    <citation type="journal article" date="2012" name="Science">
        <title>The Paleozoic origin of enzymatic lignin decomposition reconstructed from 31 fungal genomes.</title>
        <authorList>
            <person name="Floudas D."/>
            <person name="Binder M."/>
            <person name="Riley R."/>
            <person name="Barry K."/>
            <person name="Blanchette R.A."/>
            <person name="Henrissat B."/>
            <person name="Martinez A.T."/>
            <person name="Otillar R."/>
            <person name="Spatafora J.W."/>
            <person name="Yadav J.S."/>
            <person name="Aerts A."/>
            <person name="Benoit I."/>
            <person name="Boyd A."/>
            <person name="Carlson A."/>
            <person name="Copeland A."/>
            <person name="Coutinho P.M."/>
            <person name="de Vries R.P."/>
            <person name="Ferreira P."/>
            <person name="Findley K."/>
            <person name="Foster B."/>
            <person name="Gaskell J."/>
            <person name="Glotzer D."/>
            <person name="Gorecki P."/>
            <person name="Heitman J."/>
            <person name="Hesse C."/>
            <person name="Hori C."/>
            <person name="Igarashi K."/>
            <person name="Jurgens J.A."/>
            <person name="Kallen N."/>
            <person name="Kersten P."/>
            <person name="Kohler A."/>
            <person name="Kuees U."/>
            <person name="Kumar T.K.A."/>
            <person name="Kuo A."/>
            <person name="LaButti K."/>
            <person name="Larrondo L.F."/>
            <person name="Lindquist E."/>
            <person name="Ling A."/>
            <person name="Lombard V."/>
            <person name="Lucas S."/>
            <person name="Lundell T."/>
            <person name="Martin R."/>
            <person name="McLaughlin D.J."/>
            <person name="Morgenstern I."/>
            <person name="Morin E."/>
            <person name="Murat C."/>
            <person name="Nagy L.G."/>
            <person name="Nolan M."/>
            <person name="Ohm R.A."/>
            <person name="Patyshakuliyeva A."/>
            <person name="Rokas A."/>
            <person name="Ruiz-Duenas F.J."/>
            <person name="Sabat G."/>
            <person name="Salamov A."/>
            <person name="Samejima M."/>
            <person name="Schmutz J."/>
            <person name="Slot J.C."/>
            <person name="St John F."/>
            <person name="Stenlid J."/>
            <person name="Sun H."/>
            <person name="Sun S."/>
            <person name="Syed K."/>
            <person name="Tsang A."/>
            <person name="Wiebenga A."/>
            <person name="Young D."/>
            <person name="Pisabarro A."/>
            <person name="Eastwood D.C."/>
            <person name="Martin F."/>
            <person name="Cullen D."/>
            <person name="Grigoriev I.V."/>
            <person name="Hibbett D.S."/>
        </authorList>
    </citation>
    <scope>NUCLEOTIDE SEQUENCE [LARGE SCALE GENOMIC DNA]</scope>
    <source>
        <strain evidence="10">RWD-64-598 SS2</strain>
    </source>
</reference>
<feature type="domain" description="Peptidase M20 dimerisation" evidence="8">
    <location>
        <begin position="236"/>
        <end position="393"/>
    </location>
</feature>
<dbReference type="PIRSF" id="PIRSF037217">
    <property type="entry name" value="Carboxypeptidase_S"/>
    <property type="match status" value="1"/>
</dbReference>
<feature type="active site" evidence="6">
    <location>
        <position position="122"/>
    </location>
</feature>
<keyword evidence="4" id="KW-0378">Hydrolase</keyword>
<feature type="binding site" evidence="7">
    <location>
        <position position="155"/>
    </location>
    <ligand>
        <name>Zn(2+)</name>
        <dbReference type="ChEBI" id="CHEBI:29105"/>
        <label>2</label>
    </ligand>
</feature>
<feature type="binding site" evidence="7">
    <location>
        <position position="505"/>
    </location>
    <ligand>
        <name>Zn(2+)</name>
        <dbReference type="ChEBI" id="CHEBI:29105"/>
        <label>1</label>
    </ligand>
</feature>
<evidence type="ECO:0000259" key="8">
    <source>
        <dbReference type="Pfam" id="PF07687"/>
    </source>
</evidence>
<comment type="similarity">
    <text evidence="1">Belongs to the peptidase M20A family.</text>
</comment>
<dbReference type="InterPro" id="IPR017141">
    <property type="entry name" value="Pept_M20_carboxypep"/>
</dbReference>
<evidence type="ECO:0000256" key="4">
    <source>
        <dbReference type="ARBA" id="ARBA00022801"/>
    </source>
</evidence>
<dbReference type="GO" id="GO:0051603">
    <property type="term" value="P:proteolysis involved in protein catabolic process"/>
    <property type="evidence" value="ECO:0007669"/>
    <property type="project" value="TreeGrafter"/>
</dbReference>
<keyword evidence="9" id="KW-0121">Carboxypeptidase</keyword>
<dbReference type="InterPro" id="IPR047177">
    <property type="entry name" value="Pept_M20A"/>
</dbReference>
<evidence type="ECO:0000256" key="3">
    <source>
        <dbReference type="ARBA" id="ARBA00022723"/>
    </source>
</evidence>
<dbReference type="InterPro" id="IPR002933">
    <property type="entry name" value="Peptidase_M20"/>
</dbReference>
<accession>A0A5M3MJ56</accession>
<feature type="binding site" evidence="7">
    <location>
        <position position="190"/>
    </location>
    <ligand>
        <name>Zn(2+)</name>
        <dbReference type="ChEBI" id="CHEBI:29105"/>
        <label>1</label>
    </ligand>
</feature>
<keyword evidence="10" id="KW-1185">Reference proteome</keyword>
<dbReference type="KEGG" id="cput:CONPUDRAFT_59281"/>
<evidence type="ECO:0000256" key="6">
    <source>
        <dbReference type="PIRSR" id="PIRSR037217-1"/>
    </source>
</evidence>
<dbReference type="OMA" id="SHEDICP"/>
<dbReference type="SUPFAM" id="SSF53187">
    <property type="entry name" value="Zn-dependent exopeptidases"/>
    <property type="match status" value="1"/>
</dbReference>
<dbReference type="SUPFAM" id="SSF55031">
    <property type="entry name" value="Bacterial exopeptidase dimerisation domain"/>
    <property type="match status" value="1"/>
</dbReference>
<keyword evidence="5 7" id="KW-0862">Zinc</keyword>
<keyword evidence="3 7" id="KW-0479">Metal-binding</keyword>
<dbReference type="AlphaFoldDB" id="A0A5M3MJ56"/>
<dbReference type="GeneID" id="19208026"/>
<dbReference type="Gene3D" id="3.30.70.360">
    <property type="match status" value="1"/>
</dbReference>